<dbReference type="PANTHER" id="PTHR21266:SF32">
    <property type="entry name" value="CHOLESTEROL 7-DESATURASE NVD"/>
    <property type="match status" value="1"/>
</dbReference>
<evidence type="ECO:0000256" key="10">
    <source>
        <dbReference type="ARBA" id="ARBA00023002"/>
    </source>
</evidence>
<evidence type="ECO:0000256" key="4">
    <source>
        <dbReference type="ARBA" id="ARBA00022640"/>
    </source>
</evidence>
<keyword evidence="4" id="KW-0934">Plastid</keyword>
<organism evidence="15 16">
    <name type="scientific">Durusdinium trenchii</name>
    <dbReference type="NCBI Taxonomy" id="1381693"/>
    <lineage>
        <taxon>Eukaryota</taxon>
        <taxon>Sar</taxon>
        <taxon>Alveolata</taxon>
        <taxon>Dinophyceae</taxon>
        <taxon>Suessiales</taxon>
        <taxon>Symbiodiniaceae</taxon>
        <taxon>Durusdinium</taxon>
    </lineage>
</organism>
<dbReference type="Proteomes" id="UP001642464">
    <property type="component" value="Unassembled WGS sequence"/>
</dbReference>
<evidence type="ECO:0000256" key="3">
    <source>
        <dbReference type="ARBA" id="ARBA00022528"/>
    </source>
</evidence>
<evidence type="ECO:0000256" key="11">
    <source>
        <dbReference type="ARBA" id="ARBA00023004"/>
    </source>
</evidence>
<evidence type="ECO:0000256" key="2">
    <source>
        <dbReference type="ARBA" id="ARBA00004370"/>
    </source>
</evidence>
<keyword evidence="7" id="KW-0479">Metal-binding</keyword>
<dbReference type="InterPro" id="IPR050584">
    <property type="entry name" value="Cholesterol_7-desaturase"/>
</dbReference>
<evidence type="ECO:0000256" key="1">
    <source>
        <dbReference type="ARBA" id="ARBA00004229"/>
    </source>
</evidence>
<dbReference type="Pfam" id="PF00355">
    <property type="entry name" value="Rieske"/>
    <property type="match status" value="1"/>
</dbReference>
<evidence type="ECO:0000256" key="13">
    <source>
        <dbReference type="ARBA" id="ARBA00023136"/>
    </source>
</evidence>
<dbReference type="Pfam" id="PF08417">
    <property type="entry name" value="PaO"/>
    <property type="match status" value="1"/>
</dbReference>
<dbReference type="Gene3D" id="3.90.380.10">
    <property type="entry name" value="Naphthalene 1,2-dioxygenase Alpha Subunit, Chain A, domain 1"/>
    <property type="match status" value="1"/>
</dbReference>
<keyword evidence="6" id="KW-0001">2Fe-2S</keyword>
<evidence type="ECO:0000256" key="7">
    <source>
        <dbReference type="ARBA" id="ARBA00022723"/>
    </source>
</evidence>
<dbReference type="InterPro" id="IPR036922">
    <property type="entry name" value="Rieske_2Fe-2S_sf"/>
</dbReference>
<dbReference type="Gene3D" id="1.20.920.60">
    <property type="match status" value="1"/>
</dbReference>
<evidence type="ECO:0000256" key="5">
    <source>
        <dbReference type="ARBA" id="ARBA00022692"/>
    </source>
</evidence>
<dbReference type="SUPFAM" id="SSF55961">
    <property type="entry name" value="Bet v1-like"/>
    <property type="match status" value="1"/>
</dbReference>
<reference evidence="15 16" key="1">
    <citation type="submission" date="2024-02" db="EMBL/GenBank/DDBJ databases">
        <authorList>
            <person name="Chen Y."/>
            <person name="Shah S."/>
            <person name="Dougan E. K."/>
            <person name="Thang M."/>
            <person name="Chan C."/>
        </authorList>
    </citation>
    <scope>NUCLEOTIDE SEQUENCE [LARGE SCALE GENOMIC DNA]</scope>
</reference>
<keyword evidence="8" id="KW-0809">Transit peptide</keyword>
<feature type="domain" description="Rieske" evidence="14">
    <location>
        <begin position="184"/>
        <end position="301"/>
    </location>
</feature>
<dbReference type="SUPFAM" id="SSF50022">
    <property type="entry name" value="ISP domain"/>
    <property type="match status" value="1"/>
</dbReference>
<evidence type="ECO:0000313" key="16">
    <source>
        <dbReference type="Proteomes" id="UP001642464"/>
    </source>
</evidence>
<keyword evidence="9" id="KW-1133">Transmembrane helix</keyword>
<dbReference type="InterPro" id="IPR017941">
    <property type="entry name" value="Rieske_2Fe-2S"/>
</dbReference>
<evidence type="ECO:0000256" key="9">
    <source>
        <dbReference type="ARBA" id="ARBA00022989"/>
    </source>
</evidence>
<dbReference type="EMBL" id="CAXAMM010006880">
    <property type="protein sequence ID" value="CAK9012621.1"/>
    <property type="molecule type" value="Genomic_DNA"/>
</dbReference>
<protein>
    <submittedName>
        <fullName evidence="15">Chloroplastic (ACD1-like protein) (Protein TIC 55-IV) (Translocon at the inner envelope membrane of chloroplasts 55-IV)</fullName>
    </submittedName>
</protein>
<dbReference type="Gene3D" id="2.102.10.10">
    <property type="entry name" value="Rieske [2Fe-2S] iron-sulphur domain"/>
    <property type="match status" value="1"/>
</dbReference>
<gene>
    <name evidence="15" type="ORF">SCF082_LOCUS11582</name>
</gene>
<keyword evidence="16" id="KW-1185">Reference proteome</keyword>
<name>A0ABP0JE98_9DINO</name>
<sequence>MGPPLKIQIEQKTKEVQKLRNELEEEMDREMRPLLETMESQLDKLTMKELAEARSKKKVSPGIRETFQLLHFVLDDPTPHPRDSDDWRRLGFDHKLVERMKTYDRDDVKDVVFRKLEIFVAEPDPDLEPPAKGEFGDIVVAKVALKWMRALYAYSSLAFFALRAKAAQAAEPKTAQVKSEKRHWFPIASTLELDPQRPTPVRLDGVDLVVWQVPGEEDAEDEGWRVMSDACPHRLAPLSEGRIEPTTKCLQCAYHGWEFNSEGHCTKIPQVEEAAAEKMRQNSRSQVRSFPTKIAMKLVWVWLGESEPQGHPKDLVKGSHLESEFEVAGTYTRDLPYGYDSLVENLIDVSHVPFAHHGLQGTRDDAVPVSMTIPEMKSSNEHGEILSFTFWDRTMGMRREAQFSLRSPFFFFYLGEFKGDGDNLEFKKFSERRGSTEPDGKPRFRLNCACVPVAPGWSRLILANASRGGQSGSILPPWAIHLLSNRFLDSDLAFLHYQERKLRAKAAGPDGWSSAYYMPGESDRSIGAWRQWLAKEKARCVDPEVPLPPSPLAREDLLNRWEQHTASCRHCREAFSNMELVQKAAAALFLVGLAGAQTQLAPTFLSLPSELLGALGMAGTEFLKQEFRFRDYEHFKT</sequence>
<comment type="subcellular location">
    <subcellularLocation>
        <location evidence="2">Membrane</location>
    </subcellularLocation>
    <subcellularLocation>
        <location evidence="1">Plastid</location>
        <location evidence="1">Chloroplast</location>
    </subcellularLocation>
</comment>
<evidence type="ECO:0000259" key="14">
    <source>
        <dbReference type="PROSITE" id="PS51296"/>
    </source>
</evidence>
<evidence type="ECO:0000313" key="15">
    <source>
        <dbReference type="EMBL" id="CAK9012621.1"/>
    </source>
</evidence>
<keyword evidence="10" id="KW-0560">Oxidoreductase</keyword>
<accession>A0ABP0JE98</accession>
<dbReference type="PANTHER" id="PTHR21266">
    <property type="entry name" value="IRON-SULFUR DOMAIN CONTAINING PROTEIN"/>
    <property type="match status" value="1"/>
</dbReference>
<dbReference type="InterPro" id="IPR013626">
    <property type="entry name" value="PaO"/>
</dbReference>
<evidence type="ECO:0000256" key="8">
    <source>
        <dbReference type="ARBA" id="ARBA00022946"/>
    </source>
</evidence>
<keyword evidence="13" id="KW-0472">Membrane</keyword>
<keyword evidence="11" id="KW-0408">Iron</keyword>
<dbReference type="PROSITE" id="PS51296">
    <property type="entry name" value="RIESKE"/>
    <property type="match status" value="1"/>
</dbReference>
<keyword evidence="3" id="KW-0150">Chloroplast</keyword>
<proteinExistence type="predicted"/>
<evidence type="ECO:0000256" key="12">
    <source>
        <dbReference type="ARBA" id="ARBA00023014"/>
    </source>
</evidence>
<keyword evidence="5" id="KW-0812">Transmembrane</keyword>
<comment type="caution">
    <text evidence="15">The sequence shown here is derived from an EMBL/GenBank/DDBJ whole genome shotgun (WGS) entry which is preliminary data.</text>
</comment>
<evidence type="ECO:0000256" key="6">
    <source>
        <dbReference type="ARBA" id="ARBA00022714"/>
    </source>
</evidence>
<keyword evidence="12" id="KW-0411">Iron-sulfur</keyword>